<keyword evidence="2" id="KW-1185">Reference proteome</keyword>
<proteinExistence type="predicted"/>
<reference evidence="3" key="1">
    <citation type="submission" date="2025-08" db="UniProtKB">
        <authorList>
            <consortium name="RefSeq"/>
        </authorList>
    </citation>
    <scope>IDENTIFICATION</scope>
</reference>
<feature type="compositionally biased region" description="Low complexity" evidence="1">
    <location>
        <begin position="139"/>
        <end position="149"/>
    </location>
</feature>
<organism evidence="2 3">
    <name type="scientific">Elaeis guineensis var. tenera</name>
    <name type="common">Oil palm</name>
    <dbReference type="NCBI Taxonomy" id="51953"/>
    <lineage>
        <taxon>Eukaryota</taxon>
        <taxon>Viridiplantae</taxon>
        <taxon>Streptophyta</taxon>
        <taxon>Embryophyta</taxon>
        <taxon>Tracheophyta</taxon>
        <taxon>Spermatophyta</taxon>
        <taxon>Magnoliopsida</taxon>
        <taxon>Liliopsida</taxon>
        <taxon>Arecaceae</taxon>
        <taxon>Arecoideae</taxon>
        <taxon>Cocoseae</taxon>
        <taxon>Elaeidinae</taxon>
        <taxon>Elaeis</taxon>
    </lineage>
</organism>
<evidence type="ECO:0000256" key="1">
    <source>
        <dbReference type="SAM" id="MobiDB-lite"/>
    </source>
</evidence>
<dbReference type="OrthoDB" id="1893723at2759"/>
<dbReference type="PANTHER" id="PTHR37745">
    <property type="entry name" value="EXPRESSED PROTEIN"/>
    <property type="match status" value="1"/>
</dbReference>
<feature type="region of interest" description="Disordered" evidence="1">
    <location>
        <begin position="1"/>
        <end position="173"/>
    </location>
</feature>
<dbReference type="Proteomes" id="UP000504607">
    <property type="component" value="Chromosome 11"/>
</dbReference>
<evidence type="ECO:0000313" key="2">
    <source>
        <dbReference type="Proteomes" id="UP000504607"/>
    </source>
</evidence>
<dbReference type="KEGG" id="egu:105053558"/>
<dbReference type="InParanoid" id="A0A6I9RWJ9"/>
<feature type="compositionally biased region" description="Pro residues" evidence="1">
    <location>
        <begin position="28"/>
        <end position="43"/>
    </location>
</feature>
<feature type="compositionally biased region" description="Pro residues" evidence="1">
    <location>
        <begin position="150"/>
        <end position="165"/>
    </location>
</feature>
<sequence>MPKSSSQSPIITPMNPIIKTHPQILTLIPPPPQPPTLNPNPPPQEHDNGDDDDDLLHLQSYPQSLLMDEEDGLEPNPHNDLTLNPPQSSNPSSDESRFSSVLFRDPDEEEEEEEEEEEAADEEDDEIDGNEDLKPALNSLPVPSTASAPVPAPAADPRPPAPHIDPSPHISSQFYTFNRDSHSLMVRCILEGRLATPDEIRGATPGPVLKSWRSVWKDRNEDTAYLTAWKRIQDKLAAHLDPNPGSLPALFFKNNPAQRVSHVDQWQDIVATAHADPDLLRHLGLKETVDRIKQSWTVGAKFYGIPESFIRVCVASCPVCSSASSAMSQGGASAAARSKRRRFEYTESFDVPAKDVPRRLQQLAAKHKVVLCIRQKYIRYKPFMAEVKDYACHRAGEPSSASASSKKARVLKREPYQSKRCGCGFRIRAIVPITNYNEKDKTFVYQEEGIAVFKLYAVHTGHEPGPLDGNARIMHRVVGHRGGFDLDPADYGVKDDAEPESFSNLIGKDDSGDLHHMVLQQLQELRVEAGLLEGKIAKMPLEMVGSLSRELLDILHRLRSVAGTQHSEEALVAGDEEVGQWGHDGNHHLDRHDRIFGKDAEMINEEENDFDSTLGAIVPWDRMSTECQDRKLLMRESLKPDKWLMKEDCGDFDEKSILNCGEDADSKLMKPLRHDETIVPDPNLVGMQADGFYPDVAKWYDSPSCLDPGADSVDGGFRHGGIV</sequence>
<feature type="compositionally biased region" description="Acidic residues" evidence="1">
    <location>
        <begin position="106"/>
        <end position="130"/>
    </location>
</feature>
<protein>
    <submittedName>
        <fullName evidence="3">Uncharacterized protein LOC105053558</fullName>
    </submittedName>
</protein>
<feature type="compositionally biased region" description="Polar residues" evidence="1">
    <location>
        <begin position="79"/>
        <end position="93"/>
    </location>
</feature>
<dbReference type="PANTHER" id="PTHR37745:SF1">
    <property type="entry name" value="EXPRESSED PROTEIN"/>
    <property type="match status" value="1"/>
</dbReference>
<dbReference type="GeneID" id="105053558"/>
<accession>A0A6I9RWJ9</accession>
<evidence type="ECO:0000313" key="3">
    <source>
        <dbReference type="RefSeq" id="XP_010933069.1"/>
    </source>
</evidence>
<dbReference type="AlphaFoldDB" id="A0A6I9RWJ9"/>
<gene>
    <name evidence="3" type="primary">LOC105053558</name>
</gene>
<dbReference type="FunCoup" id="A0A6I9RWJ9">
    <property type="interactions" value="3057"/>
</dbReference>
<dbReference type="RefSeq" id="XP_010933069.1">
    <property type="nucleotide sequence ID" value="XM_010934767.3"/>
</dbReference>
<feature type="compositionally biased region" description="Polar residues" evidence="1">
    <location>
        <begin position="1"/>
        <end position="10"/>
    </location>
</feature>
<name>A0A6I9RWJ9_ELAGV</name>